<evidence type="ECO:0000256" key="10">
    <source>
        <dbReference type="PROSITE-ProRule" id="PRU00076"/>
    </source>
</evidence>
<evidence type="ECO:0000256" key="2">
    <source>
        <dbReference type="ARBA" id="ARBA00022525"/>
    </source>
</evidence>
<dbReference type="InterPro" id="IPR011042">
    <property type="entry name" value="6-blade_b-propeller_TolB-like"/>
</dbReference>
<keyword evidence="18" id="KW-1185">Reference proteome</keyword>
<keyword evidence="5 13" id="KW-0732">Signal</keyword>
<dbReference type="Pfam" id="PF06119">
    <property type="entry name" value="NIDO"/>
    <property type="match status" value="1"/>
</dbReference>
<feature type="domain" description="Nidogen G2 beta-barrel" evidence="15">
    <location>
        <begin position="337"/>
        <end position="562"/>
    </location>
</feature>
<dbReference type="PROSITE" id="PS50993">
    <property type="entry name" value="NIDOGEN_G2"/>
    <property type="match status" value="1"/>
</dbReference>
<dbReference type="PANTHER" id="PTHR46513">
    <property type="entry name" value="VITELLOGENIN RECEPTOR-LIKE PROTEIN-RELATED-RELATED"/>
    <property type="match status" value="1"/>
</dbReference>
<evidence type="ECO:0000256" key="1">
    <source>
        <dbReference type="ARBA" id="ARBA00004498"/>
    </source>
</evidence>
<dbReference type="GO" id="GO:0060070">
    <property type="term" value="P:canonical Wnt signaling pathway"/>
    <property type="evidence" value="ECO:0007669"/>
    <property type="project" value="TreeGrafter"/>
</dbReference>
<keyword evidence="3" id="KW-0272">Extracellular matrix</keyword>
<evidence type="ECO:0000259" key="16">
    <source>
        <dbReference type="PROSITE" id="PS51220"/>
    </source>
</evidence>
<feature type="disulfide bond" evidence="10">
    <location>
        <begin position="714"/>
        <end position="731"/>
    </location>
</feature>
<dbReference type="GO" id="GO:0005886">
    <property type="term" value="C:plasma membrane"/>
    <property type="evidence" value="ECO:0007669"/>
    <property type="project" value="TreeGrafter"/>
</dbReference>
<feature type="chain" id="PRO_5036402862" description="Nidogen-1" evidence="13">
    <location>
        <begin position="25"/>
        <end position="1242"/>
    </location>
</feature>
<dbReference type="GO" id="GO:0017147">
    <property type="term" value="F:Wnt-protein binding"/>
    <property type="evidence" value="ECO:0007669"/>
    <property type="project" value="TreeGrafter"/>
</dbReference>
<protein>
    <recommendedName>
        <fullName evidence="19">Nidogen-1</fullName>
    </recommendedName>
</protein>
<dbReference type="Pfam" id="PF07474">
    <property type="entry name" value="G2F"/>
    <property type="match status" value="1"/>
</dbReference>
<feature type="disulfide bond" evidence="10">
    <location>
        <begin position="803"/>
        <end position="820"/>
    </location>
</feature>
<dbReference type="SMART" id="SM00682">
    <property type="entry name" value="G2F"/>
    <property type="match status" value="1"/>
</dbReference>
<evidence type="ECO:0000256" key="3">
    <source>
        <dbReference type="ARBA" id="ARBA00022530"/>
    </source>
</evidence>
<dbReference type="InterPro" id="IPR024731">
    <property type="entry name" value="NELL2-like_EGF"/>
</dbReference>
<dbReference type="PANTHER" id="PTHR46513:SF13">
    <property type="entry name" value="EGF-LIKE DOMAIN-CONTAINING PROTEIN"/>
    <property type="match status" value="1"/>
</dbReference>
<dbReference type="InterPro" id="IPR009017">
    <property type="entry name" value="GFP"/>
</dbReference>
<dbReference type="SUPFAM" id="SSF54511">
    <property type="entry name" value="GFP-like"/>
    <property type="match status" value="1"/>
</dbReference>
<feature type="compositionally biased region" description="Polar residues" evidence="12">
    <location>
        <begin position="573"/>
        <end position="585"/>
    </location>
</feature>
<feature type="domain" description="EGF-like" evidence="14">
    <location>
        <begin position="837"/>
        <end position="878"/>
    </location>
</feature>
<proteinExistence type="predicted"/>
<dbReference type="FunFam" id="2.120.10.30:FF:000241">
    <property type="entry name" value="Low-density lipoprotein receptor-related protein 6"/>
    <property type="match status" value="1"/>
</dbReference>
<dbReference type="InterPro" id="IPR000033">
    <property type="entry name" value="LDLR_classB_rpt"/>
</dbReference>
<keyword evidence="4 10" id="KW-0245">EGF-like domain</keyword>
<feature type="domain" description="EGF-like" evidence="14">
    <location>
        <begin position="748"/>
        <end position="792"/>
    </location>
</feature>
<evidence type="ECO:0000256" key="13">
    <source>
        <dbReference type="SAM" id="SignalP"/>
    </source>
</evidence>
<evidence type="ECO:0000256" key="6">
    <source>
        <dbReference type="ARBA" id="ARBA00022737"/>
    </source>
</evidence>
<evidence type="ECO:0000313" key="18">
    <source>
        <dbReference type="Proteomes" id="UP000677054"/>
    </source>
</evidence>
<dbReference type="InterPro" id="IPR006605">
    <property type="entry name" value="G2_nidogen/fibulin_G2F"/>
</dbReference>
<dbReference type="PROSITE" id="PS51120">
    <property type="entry name" value="LDLRB"/>
    <property type="match status" value="2"/>
</dbReference>
<dbReference type="Pfam" id="PF12947">
    <property type="entry name" value="EGF_3"/>
    <property type="match status" value="2"/>
</dbReference>
<evidence type="ECO:0008006" key="19">
    <source>
        <dbReference type="Google" id="ProtNLM"/>
    </source>
</evidence>
<feature type="disulfide bond" evidence="10">
    <location>
        <begin position="890"/>
        <end position="907"/>
    </location>
</feature>
<dbReference type="GO" id="GO:0042813">
    <property type="term" value="F:Wnt receptor activity"/>
    <property type="evidence" value="ECO:0007669"/>
    <property type="project" value="TreeGrafter"/>
</dbReference>
<feature type="domain" description="EGF-like" evidence="14">
    <location>
        <begin position="703"/>
        <end position="745"/>
    </location>
</feature>
<dbReference type="AlphaFoldDB" id="A0A7R9AEV5"/>
<dbReference type="InterPro" id="IPR003886">
    <property type="entry name" value="NIDO_dom"/>
</dbReference>
<comment type="subcellular location">
    <subcellularLocation>
        <location evidence="1">Secreted</location>
        <location evidence="1">Extracellular space</location>
        <location evidence="1">Extracellular matrix</location>
    </subcellularLocation>
</comment>
<dbReference type="PROSITE" id="PS50026">
    <property type="entry name" value="EGF_3"/>
    <property type="match status" value="5"/>
</dbReference>
<feature type="repeat" description="LDL-receptor class B" evidence="11">
    <location>
        <begin position="1022"/>
        <end position="1064"/>
    </location>
</feature>
<dbReference type="EMBL" id="CAJPEV010004419">
    <property type="protein sequence ID" value="CAG0901758.1"/>
    <property type="molecule type" value="Genomic_DNA"/>
</dbReference>
<comment type="caution">
    <text evidence="10">Lacks conserved residue(s) required for the propagation of feature annotation.</text>
</comment>
<feature type="domain" description="EGF-like" evidence="14">
    <location>
        <begin position="793"/>
        <end position="834"/>
    </location>
</feature>
<dbReference type="SMART" id="SM00181">
    <property type="entry name" value="EGF"/>
    <property type="match status" value="8"/>
</dbReference>
<keyword evidence="9" id="KW-0325">Glycoprotein</keyword>
<feature type="signal peptide" evidence="13">
    <location>
        <begin position="1"/>
        <end position="24"/>
    </location>
</feature>
<evidence type="ECO:0000259" key="15">
    <source>
        <dbReference type="PROSITE" id="PS50993"/>
    </source>
</evidence>
<evidence type="ECO:0000256" key="8">
    <source>
        <dbReference type="ARBA" id="ARBA00023157"/>
    </source>
</evidence>
<sequence>MKSKAIEPLFLVTLLLHSVAKSSGIRDDFLLPFGLQHGDQSLLREVDDFGSREIPLTTPIVFYGHIYQSLYVNANGILSFLTEIPSFFNVQFPLDYPIIAPLYTDVDTRASGSVFFRESKEPGLLDRVERDVKRFFSKGTGFRPQSLIIVTWNRVGYFNAKSNKVNTYQTVVATDGRDTFAFFLYPSGGIEWIQGEGKNKPMPDARAQAGLISGDGRMYTLRGSGTDQVKNLDKWSNTGTAGYWAFHVGRTGLIDNVMLPDLVSPQSETQPFPPFSSQSVKRIPLATAERPSEADNCVLGATFCHSEARCVDHFPGFCCECRIATYGNGRFCLEYGEPLRMIGKVSGAVNGKSFQNEDFHGYVVSSEGRVYTAISKIPVEIGADLQSLNVIGTLVAWIFAMPRNGALNGYQITGGIFNQSATVEFPQTGHRIAMNHRYEGIDVFDHVRLNMNISGTLPTIPREKGIEIDDYNEEYVHRERGVLEGNSRYKFRLEGEELETEVVVRQTIRFEACPYGPARPPMGQTLALNVHRNFIIFDEKEQIVRYGCTAKITPSGVDISRCRHRETRAFAWTSTNAKSGETTATPTPPASINPDPSSANADPVSPATDELVPVGLHYFDTRFHRIDNVPNSPLLSFLSDFQEFLTCKDLECGLNAECVEVPGVEAACRCSLGFQGDGYVCRRWPGSEVLPVEGESVSEQTSGSLSCATEETICDPFASCIYDFSSKDYKCRCRDGYVGDGIVCIQREEVPCNVADNCSPSAVCTLDMERLGERIYVCICLPGYVGDGYTCTAEDECLTSIGCHQHAECVYDPSSFKYRCQCKYGFEGNGKNCTPSEEAGCNIIDRCDLNAECRYDAVALNYHCQCNEGYVGDGYKCELSRLGCNIHKDCAEHAECIYDLRSQGYRCTCQEGFKGDGYTCLPSQTCYENPAVCHKNAVCVPGARGESYECRCTERYKGDGYSCTESPRLESGFLLVGQGISILRIPLDASPFNPGRPIIINPLQTAVGLSSPEGLAVDWLSKLIYWTDSTKDTIEFTSIESGRRRTLHSENLVNPRGIALHPGRGQVYWSDWDRQDPRIERSAMNGEDRSVVVRENLALPNALAVDYEYEDLCWTDAGTQLIKCHNLNDGRTRLIGESPYPFGLTQMQGSFFWTDWKRKAILRAPKLGLLDPIQMQVPFGGAGAFYDLVAVPDTCPAMTTACQYGNGGCDTHQICVPNTRGDRSCLCGDTPRDGDPVCGDLY</sequence>
<evidence type="ECO:0000256" key="7">
    <source>
        <dbReference type="ARBA" id="ARBA00022837"/>
    </source>
</evidence>
<reference evidence="17" key="1">
    <citation type="submission" date="2020-11" db="EMBL/GenBank/DDBJ databases">
        <authorList>
            <person name="Tran Van P."/>
        </authorList>
    </citation>
    <scope>NUCLEOTIDE SEQUENCE</scope>
</reference>
<name>A0A7R9AEV5_9CRUS</name>
<evidence type="ECO:0000256" key="12">
    <source>
        <dbReference type="SAM" id="MobiDB-lite"/>
    </source>
</evidence>
<gene>
    <name evidence="17" type="ORF">DSTB1V02_LOCUS12189</name>
</gene>
<dbReference type="CDD" id="cd00053">
    <property type="entry name" value="EGF"/>
    <property type="match status" value="1"/>
</dbReference>
<evidence type="ECO:0000313" key="17">
    <source>
        <dbReference type="EMBL" id="CAD7252431.1"/>
    </source>
</evidence>
<evidence type="ECO:0000256" key="4">
    <source>
        <dbReference type="ARBA" id="ARBA00022536"/>
    </source>
</evidence>
<feature type="repeat" description="LDL-receptor class B" evidence="11">
    <location>
        <begin position="1065"/>
        <end position="1109"/>
    </location>
</feature>
<accession>A0A7R9AEV5</accession>
<dbReference type="PROSITE" id="PS51220">
    <property type="entry name" value="NIDO"/>
    <property type="match status" value="1"/>
</dbReference>
<evidence type="ECO:0000259" key="14">
    <source>
        <dbReference type="PROSITE" id="PS50026"/>
    </source>
</evidence>
<evidence type="ECO:0000256" key="11">
    <source>
        <dbReference type="PROSITE-ProRule" id="PRU00461"/>
    </source>
</evidence>
<dbReference type="GO" id="GO:0007160">
    <property type="term" value="P:cell-matrix adhesion"/>
    <property type="evidence" value="ECO:0007669"/>
    <property type="project" value="InterPro"/>
</dbReference>
<feature type="region of interest" description="Disordered" evidence="12">
    <location>
        <begin position="573"/>
        <end position="606"/>
    </location>
</feature>
<keyword evidence="7" id="KW-0106">Calcium</keyword>
<dbReference type="Pfam" id="PF00058">
    <property type="entry name" value="Ldl_recept_b"/>
    <property type="match status" value="2"/>
</dbReference>
<organism evidence="17">
    <name type="scientific">Darwinula stevensoni</name>
    <dbReference type="NCBI Taxonomy" id="69355"/>
    <lineage>
        <taxon>Eukaryota</taxon>
        <taxon>Metazoa</taxon>
        <taxon>Ecdysozoa</taxon>
        <taxon>Arthropoda</taxon>
        <taxon>Crustacea</taxon>
        <taxon>Oligostraca</taxon>
        <taxon>Ostracoda</taxon>
        <taxon>Podocopa</taxon>
        <taxon>Podocopida</taxon>
        <taxon>Darwinulocopina</taxon>
        <taxon>Darwinuloidea</taxon>
        <taxon>Darwinulidae</taxon>
        <taxon>Darwinula</taxon>
    </lineage>
</organism>
<dbReference type="SUPFAM" id="SSF63825">
    <property type="entry name" value="YWTD domain"/>
    <property type="match status" value="1"/>
</dbReference>
<dbReference type="Pfam" id="PF00008">
    <property type="entry name" value="EGF"/>
    <property type="match status" value="2"/>
</dbReference>
<feature type="disulfide bond" evidence="10">
    <location>
        <begin position="847"/>
        <end position="864"/>
    </location>
</feature>
<dbReference type="PROSITE" id="PS01186">
    <property type="entry name" value="EGF_2"/>
    <property type="match status" value="6"/>
</dbReference>
<dbReference type="InterPro" id="IPR000742">
    <property type="entry name" value="EGF"/>
</dbReference>
<dbReference type="Gene3D" id="2.120.10.30">
    <property type="entry name" value="TolB, C-terminal domain"/>
    <property type="match status" value="1"/>
</dbReference>
<dbReference type="InterPro" id="IPR050778">
    <property type="entry name" value="Cueball_EGF_LRP_Nidogen"/>
</dbReference>
<evidence type="ECO:0000256" key="5">
    <source>
        <dbReference type="ARBA" id="ARBA00022729"/>
    </source>
</evidence>
<dbReference type="Gene3D" id="2.40.155.10">
    <property type="entry name" value="Green fluorescent protein"/>
    <property type="match status" value="1"/>
</dbReference>
<dbReference type="OrthoDB" id="6375837at2759"/>
<keyword evidence="2" id="KW-0964">Secreted</keyword>
<dbReference type="SMART" id="SM00135">
    <property type="entry name" value="LY"/>
    <property type="match status" value="3"/>
</dbReference>
<feature type="domain" description="EGF-like" evidence="14">
    <location>
        <begin position="880"/>
        <end position="921"/>
    </location>
</feature>
<keyword evidence="8 10" id="KW-1015">Disulfide bond</keyword>
<feature type="domain" description="NIDO" evidence="16">
    <location>
        <begin position="101"/>
        <end position="251"/>
    </location>
</feature>
<keyword evidence="6" id="KW-0677">Repeat</keyword>
<dbReference type="Gene3D" id="2.10.25.10">
    <property type="entry name" value="Laminin"/>
    <property type="match status" value="7"/>
</dbReference>
<dbReference type="EMBL" id="LR903936">
    <property type="protein sequence ID" value="CAD7252431.1"/>
    <property type="molecule type" value="Genomic_DNA"/>
</dbReference>
<evidence type="ECO:0000256" key="9">
    <source>
        <dbReference type="ARBA" id="ARBA00023180"/>
    </source>
</evidence>
<dbReference type="SMART" id="SM00539">
    <property type="entry name" value="NIDO"/>
    <property type="match status" value="1"/>
</dbReference>
<dbReference type="Proteomes" id="UP000677054">
    <property type="component" value="Unassembled WGS sequence"/>
</dbReference>